<feature type="binding site" evidence="16">
    <location>
        <position position="303"/>
    </location>
    <ligand>
        <name>Mg(2+)</name>
        <dbReference type="ChEBI" id="CHEBI:18420"/>
        <label>2</label>
    </ligand>
</feature>
<dbReference type="InterPro" id="IPR011127">
    <property type="entry name" value="Dala_Dala_lig_N"/>
</dbReference>
<dbReference type="NCBIfam" id="NF002378">
    <property type="entry name" value="PRK01372.1"/>
    <property type="match status" value="1"/>
</dbReference>
<dbReference type="NCBIfam" id="NF002527">
    <property type="entry name" value="PRK01966.1-3"/>
    <property type="match status" value="1"/>
</dbReference>
<gene>
    <name evidence="14" type="primary">ddl</name>
    <name evidence="19" type="ORF">ST44_03925</name>
</gene>
<evidence type="ECO:0000256" key="4">
    <source>
        <dbReference type="ARBA" id="ARBA00012216"/>
    </source>
</evidence>
<name>A0A0D0IVK8_9BACT</name>
<dbReference type="OrthoDB" id="9813261at2"/>
<dbReference type="Gene3D" id="3.40.50.20">
    <property type="match status" value="1"/>
</dbReference>
<dbReference type="Gene3D" id="3.30.1490.20">
    <property type="entry name" value="ATP-grasp fold, A domain"/>
    <property type="match status" value="1"/>
</dbReference>
<dbReference type="STRING" id="1602171.ST44_03925"/>
<dbReference type="GeneID" id="93485080"/>
<dbReference type="EC" id="6.3.2.4" evidence="4 14"/>
<feature type="active site" evidence="15">
    <location>
        <position position="170"/>
    </location>
</feature>
<evidence type="ECO:0000256" key="11">
    <source>
        <dbReference type="ARBA" id="ARBA00022984"/>
    </source>
</evidence>
<feature type="domain" description="ATP-grasp" evidence="18">
    <location>
        <begin position="124"/>
        <end position="334"/>
    </location>
</feature>
<organism evidence="19 20">
    <name type="scientific">Prevotella pectinovora</name>
    <dbReference type="NCBI Taxonomy" id="1602169"/>
    <lineage>
        <taxon>Bacteria</taxon>
        <taxon>Pseudomonadati</taxon>
        <taxon>Bacteroidota</taxon>
        <taxon>Bacteroidia</taxon>
        <taxon>Bacteroidales</taxon>
        <taxon>Prevotellaceae</taxon>
        <taxon>Prevotella</taxon>
    </lineage>
</organism>
<dbReference type="RefSeq" id="WP_022315792.1">
    <property type="nucleotide sequence ID" value="NZ_JALFDM010000072.1"/>
</dbReference>
<evidence type="ECO:0000256" key="7">
    <source>
        <dbReference type="ARBA" id="ARBA00022723"/>
    </source>
</evidence>
<feature type="binding site" evidence="16">
    <location>
        <position position="280"/>
    </location>
    <ligand>
        <name>Mg(2+)</name>
        <dbReference type="ChEBI" id="CHEBI:18420"/>
        <label>1</label>
    </ligand>
</feature>
<dbReference type="HAMAP" id="MF_00047">
    <property type="entry name" value="Dala_Dala_lig"/>
    <property type="match status" value="1"/>
</dbReference>
<evidence type="ECO:0000256" key="15">
    <source>
        <dbReference type="PIRSR" id="PIRSR039102-1"/>
    </source>
</evidence>
<keyword evidence="7 16" id="KW-0479">Metal-binding</keyword>
<evidence type="ECO:0000256" key="12">
    <source>
        <dbReference type="ARBA" id="ARBA00023316"/>
    </source>
</evidence>
<dbReference type="Pfam" id="PF01820">
    <property type="entry name" value="Dala_Dala_lig_N"/>
    <property type="match status" value="1"/>
</dbReference>
<dbReference type="PIRSF" id="PIRSF039102">
    <property type="entry name" value="Ddl/VanB"/>
    <property type="match status" value="1"/>
</dbReference>
<dbReference type="InterPro" id="IPR000291">
    <property type="entry name" value="D-Ala_lig_Van_CS"/>
</dbReference>
<dbReference type="NCBIfam" id="TIGR01205">
    <property type="entry name" value="D_ala_D_alaTIGR"/>
    <property type="match status" value="1"/>
</dbReference>
<keyword evidence="12 14" id="KW-0961">Cell wall biogenesis/degradation</keyword>
<comment type="pathway">
    <text evidence="14">Cell wall biogenesis; peptidoglycan biosynthesis.</text>
</comment>
<evidence type="ECO:0000313" key="19">
    <source>
        <dbReference type="EMBL" id="KIP63403.1"/>
    </source>
</evidence>
<dbReference type="GO" id="GO:0008360">
    <property type="term" value="P:regulation of cell shape"/>
    <property type="evidence" value="ECO:0007669"/>
    <property type="project" value="UniProtKB-KW"/>
</dbReference>
<evidence type="ECO:0000256" key="3">
    <source>
        <dbReference type="ARBA" id="ARBA00010871"/>
    </source>
</evidence>
<comment type="subcellular location">
    <subcellularLocation>
        <location evidence="2 14">Cytoplasm</location>
    </subcellularLocation>
</comment>
<accession>A0A0D0IVK8</accession>
<keyword evidence="10 14" id="KW-0133">Cell shape</keyword>
<dbReference type="InterPro" id="IPR013815">
    <property type="entry name" value="ATP_grasp_subdomain_1"/>
</dbReference>
<comment type="cofactor">
    <cofactor evidence="16">
        <name>Mg(2+)</name>
        <dbReference type="ChEBI" id="CHEBI:18420"/>
    </cofactor>
    <cofactor evidence="16">
        <name>Mn(2+)</name>
        <dbReference type="ChEBI" id="CHEBI:29035"/>
    </cofactor>
    <text evidence="16">Binds 2 magnesium or manganese ions per subunit.</text>
</comment>
<keyword evidence="8 17" id="KW-0547">Nucleotide-binding</keyword>
<dbReference type="Gene3D" id="3.30.470.20">
    <property type="entry name" value="ATP-grasp fold, B domain"/>
    <property type="match status" value="1"/>
</dbReference>
<dbReference type="InterPro" id="IPR011761">
    <property type="entry name" value="ATP-grasp"/>
</dbReference>
<sequence length="338" mass="37951">MKNLKRTIAIVCGGDSSEHDVSMRSAQGLYSFFDKERYDVYIVEMKGYNWRVELADGTWAPIDRNDFSFMDNGKFVQFDYAYITIHGTPGENGILQGYFELIHLPYSTSGVLVEAMTFDKFVLNQYLRGYGVSVADSLLIRKGYETLVSDDEIEEKIGMPCFVKPAADGSSFGVSKVKNKDQLAPAIRKAIMESDDVMVEKFIEGTEISIGCYKTREKSVVFPATEVVTQNEFFDYDAKYNGKVTEITPARLSEETTARVKEITSRIYDILHCNGIIRIDYIISRGVGSNGEEVDKVNMIEINTTPGMTATSFIPQQVKAAGLNMTDVLTDIVENQFR</sequence>
<dbReference type="GO" id="GO:0046872">
    <property type="term" value="F:metal ion binding"/>
    <property type="evidence" value="ECO:0007669"/>
    <property type="project" value="UniProtKB-KW"/>
</dbReference>
<dbReference type="PROSITE" id="PS50975">
    <property type="entry name" value="ATP_GRASP"/>
    <property type="match status" value="1"/>
</dbReference>
<proteinExistence type="inferred from homology"/>
<evidence type="ECO:0000256" key="14">
    <source>
        <dbReference type="HAMAP-Rule" id="MF_00047"/>
    </source>
</evidence>
<comment type="caution">
    <text evidence="19">The sequence shown here is derived from an EMBL/GenBank/DDBJ whole genome shotgun (WGS) entry which is preliminary data.</text>
</comment>
<dbReference type="SUPFAM" id="SSF56059">
    <property type="entry name" value="Glutathione synthetase ATP-binding domain-like"/>
    <property type="match status" value="1"/>
</dbReference>
<dbReference type="InterPro" id="IPR016185">
    <property type="entry name" value="PreATP-grasp_dom_sf"/>
</dbReference>
<evidence type="ECO:0000259" key="18">
    <source>
        <dbReference type="PROSITE" id="PS50975"/>
    </source>
</evidence>
<dbReference type="InterPro" id="IPR011095">
    <property type="entry name" value="Dala_Dala_lig_C"/>
</dbReference>
<keyword evidence="16" id="KW-0460">Magnesium</keyword>
<evidence type="ECO:0000313" key="20">
    <source>
        <dbReference type="Proteomes" id="UP000032046"/>
    </source>
</evidence>
<feature type="active site" evidence="15">
    <location>
        <position position="18"/>
    </location>
</feature>
<evidence type="ECO:0000256" key="17">
    <source>
        <dbReference type="PROSITE-ProRule" id="PRU00409"/>
    </source>
</evidence>
<reference evidence="19 20" key="1">
    <citation type="submission" date="2015-01" db="EMBL/GenBank/DDBJ databases">
        <title>Comparative genomics of non-oral Prevotella species.</title>
        <authorList>
            <person name="Accetto T."/>
            <person name="Nograsek B."/>
            <person name="Avgustin G."/>
        </authorList>
    </citation>
    <scope>NUCLEOTIDE SEQUENCE [LARGE SCALE GENOMIC DNA]</scope>
    <source>
        <strain evidence="19 20">P5-119</strain>
    </source>
</reference>
<dbReference type="EMBL" id="JXQK01000043">
    <property type="protein sequence ID" value="KIP63403.1"/>
    <property type="molecule type" value="Genomic_DNA"/>
</dbReference>
<feature type="binding site" evidence="16">
    <location>
        <position position="301"/>
    </location>
    <ligand>
        <name>Mg(2+)</name>
        <dbReference type="ChEBI" id="CHEBI:18420"/>
        <label>1</label>
    </ligand>
</feature>
<dbReference type="GO" id="GO:0009252">
    <property type="term" value="P:peptidoglycan biosynthetic process"/>
    <property type="evidence" value="ECO:0007669"/>
    <property type="project" value="UniProtKB-UniRule"/>
</dbReference>
<keyword evidence="11 14" id="KW-0573">Peptidoglycan synthesis</keyword>
<dbReference type="Proteomes" id="UP000032046">
    <property type="component" value="Unassembled WGS sequence"/>
</dbReference>
<evidence type="ECO:0000256" key="13">
    <source>
        <dbReference type="ARBA" id="ARBA00047614"/>
    </source>
</evidence>
<comment type="similarity">
    <text evidence="3 14">Belongs to the D-alanine--D-alanine ligase family.</text>
</comment>
<comment type="function">
    <text evidence="14">Cell wall formation.</text>
</comment>
<keyword evidence="9 17" id="KW-0067">ATP-binding</keyword>
<dbReference type="Pfam" id="PF07478">
    <property type="entry name" value="Dala_Dala_lig_C"/>
    <property type="match status" value="1"/>
</dbReference>
<evidence type="ECO:0000256" key="10">
    <source>
        <dbReference type="ARBA" id="ARBA00022960"/>
    </source>
</evidence>
<evidence type="ECO:0000256" key="1">
    <source>
        <dbReference type="ARBA" id="ARBA00001936"/>
    </source>
</evidence>
<dbReference type="PROSITE" id="PS00843">
    <property type="entry name" value="DALA_DALA_LIGASE_1"/>
    <property type="match status" value="1"/>
</dbReference>
<evidence type="ECO:0000256" key="9">
    <source>
        <dbReference type="ARBA" id="ARBA00022840"/>
    </source>
</evidence>
<evidence type="ECO:0000256" key="2">
    <source>
        <dbReference type="ARBA" id="ARBA00004496"/>
    </source>
</evidence>
<dbReference type="GO" id="GO:0005524">
    <property type="term" value="F:ATP binding"/>
    <property type="evidence" value="ECO:0007669"/>
    <property type="project" value="UniProtKB-UniRule"/>
</dbReference>
<dbReference type="SUPFAM" id="SSF52440">
    <property type="entry name" value="PreATP-grasp domain"/>
    <property type="match status" value="1"/>
</dbReference>
<feature type="active site" evidence="15">
    <location>
        <position position="312"/>
    </location>
</feature>
<comment type="cofactor">
    <cofactor evidence="1">
        <name>Mn(2+)</name>
        <dbReference type="ChEBI" id="CHEBI:29035"/>
    </cofactor>
</comment>
<keyword evidence="6 14" id="KW-0436">Ligase</keyword>
<evidence type="ECO:0000256" key="6">
    <source>
        <dbReference type="ARBA" id="ARBA00022598"/>
    </source>
</evidence>
<dbReference type="PANTHER" id="PTHR23132">
    <property type="entry name" value="D-ALANINE--D-ALANINE LIGASE"/>
    <property type="match status" value="1"/>
</dbReference>
<keyword evidence="16" id="KW-0464">Manganese</keyword>
<evidence type="ECO:0000256" key="5">
    <source>
        <dbReference type="ARBA" id="ARBA00022490"/>
    </source>
</evidence>
<dbReference type="InterPro" id="IPR005905">
    <property type="entry name" value="D_ala_D_ala"/>
</dbReference>
<dbReference type="GO" id="GO:0071555">
    <property type="term" value="P:cell wall organization"/>
    <property type="evidence" value="ECO:0007669"/>
    <property type="project" value="UniProtKB-KW"/>
</dbReference>
<dbReference type="AlphaFoldDB" id="A0A0D0IVK8"/>
<feature type="binding site" evidence="16">
    <location>
        <position position="301"/>
    </location>
    <ligand>
        <name>Mg(2+)</name>
        <dbReference type="ChEBI" id="CHEBI:18420"/>
        <label>2</label>
    </ligand>
</feature>
<evidence type="ECO:0000256" key="8">
    <source>
        <dbReference type="ARBA" id="ARBA00022741"/>
    </source>
</evidence>
<keyword evidence="5 14" id="KW-0963">Cytoplasm</keyword>
<dbReference type="GO" id="GO:0008716">
    <property type="term" value="F:D-alanine-D-alanine ligase activity"/>
    <property type="evidence" value="ECO:0007669"/>
    <property type="project" value="UniProtKB-UniRule"/>
</dbReference>
<protein>
    <recommendedName>
        <fullName evidence="4 14">D-alanine--D-alanine ligase</fullName>
        <ecNumber evidence="4 14">6.3.2.4</ecNumber>
    </recommendedName>
    <alternativeName>
        <fullName evidence="14">D-Ala-D-Ala ligase</fullName>
    </alternativeName>
    <alternativeName>
        <fullName evidence="14">D-alanylalanine synthetase</fullName>
    </alternativeName>
</protein>
<keyword evidence="20" id="KW-1185">Reference proteome</keyword>
<comment type="catalytic activity">
    <reaction evidence="13 14">
        <text>2 D-alanine + ATP = D-alanyl-D-alanine + ADP + phosphate + H(+)</text>
        <dbReference type="Rhea" id="RHEA:11224"/>
        <dbReference type="ChEBI" id="CHEBI:15378"/>
        <dbReference type="ChEBI" id="CHEBI:30616"/>
        <dbReference type="ChEBI" id="CHEBI:43474"/>
        <dbReference type="ChEBI" id="CHEBI:57416"/>
        <dbReference type="ChEBI" id="CHEBI:57822"/>
        <dbReference type="ChEBI" id="CHEBI:456216"/>
        <dbReference type="EC" id="6.3.2.4"/>
    </reaction>
</comment>
<dbReference type="UniPathway" id="UPA00219"/>
<dbReference type="GO" id="GO:0005737">
    <property type="term" value="C:cytoplasm"/>
    <property type="evidence" value="ECO:0007669"/>
    <property type="project" value="UniProtKB-SubCell"/>
</dbReference>
<evidence type="ECO:0000256" key="16">
    <source>
        <dbReference type="PIRSR" id="PIRSR039102-3"/>
    </source>
</evidence>
<dbReference type="PANTHER" id="PTHR23132:SF23">
    <property type="entry name" value="D-ALANINE--D-ALANINE LIGASE B"/>
    <property type="match status" value="1"/>
</dbReference>